<dbReference type="PANTHER" id="PTHR43280">
    <property type="entry name" value="ARAC-FAMILY TRANSCRIPTIONAL REGULATOR"/>
    <property type="match status" value="1"/>
</dbReference>
<dbReference type="KEGG" id="pdh:B9T62_23345"/>
<protein>
    <submittedName>
        <fullName evidence="5">AraC family transcriptional regulator</fullName>
    </submittedName>
</protein>
<dbReference type="PROSITE" id="PS01124">
    <property type="entry name" value="HTH_ARAC_FAMILY_2"/>
    <property type="match status" value="1"/>
</dbReference>
<dbReference type="SUPFAM" id="SSF46689">
    <property type="entry name" value="Homeodomain-like"/>
    <property type="match status" value="2"/>
</dbReference>
<keyword evidence="6" id="KW-1185">Reference proteome</keyword>
<accession>A0A2Z2KJL1</accession>
<keyword evidence="3" id="KW-0804">Transcription</keyword>
<dbReference type="Gene3D" id="2.60.120.280">
    <property type="entry name" value="Regulatory protein AraC"/>
    <property type="match status" value="1"/>
</dbReference>
<keyword evidence="2" id="KW-0238">DNA-binding</keyword>
<dbReference type="InterPro" id="IPR003313">
    <property type="entry name" value="AraC-bd"/>
</dbReference>
<dbReference type="SMART" id="SM00342">
    <property type="entry name" value="HTH_ARAC"/>
    <property type="match status" value="1"/>
</dbReference>
<evidence type="ECO:0000256" key="3">
    <source>
        <dbReference type="ARBA" id="ARBA00023163"/>
    </source>
</evidence>
<gene>
    <name evidence="5" type="ORF">B9T62_23345</name>
</gene>
<sequence length="278" mass="32739">MMYRQYFLPSFEEFNFFCFPHSVGKYTRPDNHNVTRTGGVRDFSIHFVVEGKGYIELGDNLYTLKQGDLFFHRPFEDMRYYTSENEPWEIYWMQFNGSGLSDFLLERGFHESSLWYMKDLKMLEQAYIELLDEMELHNFLRPPKISALTYAVLIEFVSNAIAFTNKRGTQNVDKIIEILPIMQKAAHSPFELEEWAAKVNLTPNYFCSLFKKVTRVTPLAYITKCRIQNSKQLLLENPDMAIKEVAISSGYPSVSYYNKIFMQLEGMTPTEFRTVHFK</sequence>
<dbReference type="RefSeq" id="WP_087917468.1">
    <property type="nucleotide sequence ID" value="NZ_CP021780.1"/>
</dbReference>
<dbReference type="CDD" id="cd06986">
    <property type="entry name" value="cupin_MmsR-like_N"/>
    <property type="match status" value="1"/>
</dbReference>
<evidence type="ECO:0000256" key="2">
    <source>
        <dbReference type="ARBA" id="ARBA00023125"/>
    </source>
</evidence>
<dbReference type="Proteomes" id="UP000249890">
    <property type="component" value="Chromosome"/>
</dbReference>
<evidence type="ECO:0000259" key="4">
    <source>
        <dbReference type="PROSITE" id="PS01124"/>
    </source>
</evidence>
<dbReference type="PANTHER" id="PTHR43280:SF30">
    <property type="entry name" value="MMSAB OPERON REGULATORY PROTEIN"/>
    <property type="match status" value="1"/>
</dbReference>
<proteinExistence type="predicted"/>
<feature type="domain" description="HTH araC/xylS-type" evidence="4">
    <location>
        <begin position="176"/>
        <end position="275"/>
    </location>
</feature>
<dbReference type="SUPFAM" id="SSF51215">
    <property type="entry name" value="Regulatory protein AraC"/>
    <property type="match status" value="1"/>
</dbReference>
<dbReference type="Pfam" id="PF02311">
    <property type="entry name" value="AraC_binding"/>
    <property type="match status" value="1"/>
</dbReference>
<dbReference type="EMBL" id="CP021780">
    <property type="protein sequence ID" value="ASA23480.1"/>
    <property type="molecule type" value="Genomic_DNA"/>
</dbReference>
<dbReference type="GO" id="GO:0043565">
    <property type="term" value="F:sequence-specific DNA binding"/>
    <property type="evidence" value="ECO:0007669"/>
    <property type="project" value="InterPro"/>
</dbReference>
<evidence type="ECO:0000313" key="5">
    <source>
        <dbReference type="EMBL" id="ASA23480.1"/>
    </source>
</evidence>
<evidence type="ECO:0000256" key="1">
    <source>
        <dbReference type="ARBA" id="ARBA00023015"/>
    </source>
</evidence>
<organism evidence="5 6">
    <name type="scientific">Paenibacillus donghaensis</name>
    <dbReference type="NCBI Taxonomy" id="414771"/>
    <lineage>
        <taxon>Bacteria</taxon>
        <taxon>Bacillati</taxon>
        <taxon>Bacillota</taxon>
        <taxon>Bacilli</taxon>
        <taxon>Bacillales</taxon>
        <taxon>Paenibacillaceae</taxon>
        <taxon>Paenibacillus</taxon>
    </lineage>
</organism>
<keyword evidence="1" id="KW-0805">Transcription regulation</keyword>
<dbReference type="Gene3D" id="1.10.10.60">
    <property type="entry name" value="Homeodomain-like"/>
    <property type="match status" value="2"/>
</dbReference>
<dbReference type="InterPro" id="IPR018060">
    <property type="entry name" value="HTH_AraC"/>
</dbReference>
<dbReference type="GO" id="GO:0003700">
    <property type="term" value="F:DNA-binding transcription factor activity"/>
    <property type="evidence" value="ECO:0007669"/>
    <property type="project" value="InterPro"/>
</dbReference>
<name>A0A2Z2KJL1_9BACL</name>
<evidence type="ECO:0000313" key="6">
    <source>
        <dbReference type="Proteomes" id="UP000249890"/>
    </source>
</evidence>
<reference evidence="5 6" key="1">
    <citation type="submission" date="2017-06" db="EMBL/GenBank/DDBJ databases">
        <title>Complete genome sequence of Paenibacillus donghaensis KCTC 13049T isolated from East Sea sediment, South Korea.</title>
        <authorList>
            <person name="Jung B.K."/>
            <person name="Hong S.-J."/>
            <person name="Shin J.-H."/>
        </authorList>
    </citation>
    <scope>NUCLEOTIDE SEQUENCE [LARGE SCALE GENOMIC DNA]</scope>
    <source>
        <strain evidence="5 6">KCTC 13049</strain>
    </source>
</reference>
<dbReference type="OrthoDB" id="9813413at2"/>
<dbReference type="AlphaFoldDB" id="A0A2Z2KJL1"/>
<dbReference type="InterPro" id="IPR037923">
    <property type="entry name" value="HTH-like"/>
</dbReference>
<dbReference type="Pfam" id="PF12833">
    <property type="entry name" value="HTH_18"/>
    <property type="match status" value="1"/>
</dbReference>
<dbReference type="InterPro" id="IPR009057">
    <property type="entry name" value="Homeodomain-like_sf"/>
</dbReference>